<dbReference type="VEuPathDB" id="FungiDB:BO97DRAFT_460082"/>
<protein>
    <submittedName>
        <fullName evidence="1">Uncharacterized protein</fullName>
    </submittedName>
</protein>
<dbReference type="GeneID" id="37203615"/>
<dbReference type="RefSeq" id="XP_025547943.1">
    <property type="nucleotide sequence ID" value="XM_025699326.1"/>
</dbReference>
<dbReference type="OrthoDB" id="4479563at2759"/>
<evidence type="ECO:0000313" key="1">
    <source>
        <dbReference type="EMBL" id="RAL08789.1"/>
    </source>
</evidence>
<evidence type="ECO:0000313" key="2">
    <source>
        <dbReference type="Proteomes" id="UP000248961"/>
    </source>
</evidence>
<gene>
    <name evidence="1" type="ORF">BO97DRAFT_460082</name>
</gene>
<reference evidence="1 2" key="1">
    <citation type="submission" date="2018-02" db="EMBL/GenBank/DDBJ databases">
        <title>The genomes of Aspergillus section Nigri reveals drivers in fungal speciation.</title>
        <authorList>
            <consortium name="DOE Joint Genome Institute"/>
            <person name="Vesth T.C."/>
            <person name="Nybo J."/>
            <person name="Theobald S."/>
            <person name="Brandl J."/>
            <person name="Frisvad J.C."/>
            <person name="Nielsen K.F."/>
            <person name="Lyhne E.K."/>
            <person name="Kogle M.E."/>
            <person name="Kuo A."/>
            <person name="Riley R."/>
            <person name="Clum A."/>
            <person name="Nolan M."/>
            <person name="Lipzen A."/>
            <person name="Salamov A."/>
            <person name="Henrissat B."/>
            <person name="Wiebenga A."/>
            <person name="De vries R.P."/>
            <person name="Grigoriev I.V."/>
            <person name="Mortensen U.H."/>
            <person name="Andersen M.R."/>
            <person name="Baker S.E."/>
        </authorList>
    </citation>
    <scope>NUCLEOTIDE SEQUENCE [LARGE SCALE GENOMIC DNA]</scope>
    <source>
        <strain evidence="1 2">CBS 101889</strain>
    </source>
</reference>
<sequence>MNFQGSFGDARDVRLMSKEEALEKMYPPGQDPKTYKMTRPARGDSIKVFPAQEGFRVACYIARDPDLFYGFRVYSKLEAWKEVLIQSVVPNAERLYYGINSSDFYFKTKGEENSMGQTRSKECYCRTPACDLVTDHEAFVQQLRPLRRFWRKHVELSAACYEAPHVHDEEIRVEPYDDACSELMESEYWQKTGRSTLRAAMEAPYCRVAPLAAQSTTLLAWLACLQSVFCAEDGFAATADHCSDDNED</sequence>
<keyword evidence="2" id="KW-1185">Reference proteome</keyword>
<accession>A0A395HMS3</accession>
<dbReference type="EMBL" id="KZ824310">
    <property type="protein sequence ID" value="RAL08789.1"/>
    <property type="molecule type" value="Genomic_DNA"/>
</dbReference>
<name>A0A395HMS3_ASPHC</name>
<proteinExistence type="predicted"/>
<dbReference type="AlphaFoldDB" id="A0A395HMS3"/>
<organism evidence="1 2">
    <name type="scientific">Aspergillus homomorphus (strain CBS 101889)</name>
    <dbReference type="NCBI Taxonomy" id="1450537"/>
    <lineage>
        <taxon>Eukaryota</taxon>
        <taxon>Fungi</taxon>
        <taxon>Dikarya</taxon>
        <taxon>Ascomycota</taxon>
        <taxon>Pezizomycotina</taxon>
        <taxon>Eurotiomycetes</taxon>
        <taxon>Eurotiomycetidae</taxon>
        <taxon>Eurotiales</taxon>
        <taxon>Aspergillaceae</taxon>
        <taxon>Aspergillus</taxon>
        <taxon>Aspergillus subgen. Circumdati</taxon>
    </lineage>
</organism>
<dbReference type="Proteomes" id="UP000248961">
    <property type="component" value="Unassembled WGS sequence"/>
</dbReference>